<dbReference type="Gene3D" id="3.40.50.300">
    <property type="entry name" value="P-loop containing nucleotide triphosphate hydrolases"/>
    <property type="match status" value="1"/>
</dbReference>
<evidence type="ECO:0000256" key="1">
    <source>
        <dbReference type="ARBA" id="ARBA00022741"/>
    </source>
</evidence>
<feature type="compositionally biased region" description="Polar residues" evidence="3">
    <location>
        <begin position="458"/>
        <end position="471"/>
    </location>
</feature>
<dbReference type="GO" id="GO:0016887">
    <property type="term" value="F:ATP hydrolysis activity"/>
    <property type="evidence" value="ECO:0007669"/>
    <property type="project" value="TreeGrafter"/>
</dbReference>
<keyword evidence="2" id="KW-0067">ATP-binding</keyword>
<dbReference type="PANTHER" id="PTHR43384">
    <property type="entry name" value="SEPTUM SITE-DETERMINING PROTEIN MIND HOMOLOG, CHLOROPLASTIC-RELATED"/>
    <property type="match status" value="1"/>
</dbReference>
<evidence type="ECO:0000313" key="4">
    <source>
        <dbReference type="EMBL" id="KEQ14256.1"/>
    </source>
</evidence>
<evidence type="ECO:0000256" key="2">
    <source>
        <dbReference type="ARBA" id="ARBA00022840"/>
    </source>
</evidence>
<dbReference type="Proteomes" id="UP000028006">
    <property type="component" value="Unassembled WGS sequence"/>
</dbReference>
<dbReference type="SUPFAM" id="SSF52540">
    <property type="entry name" value="P-loop containing nucleoside triphosphate hydrolases"/>
    <property type="match status" value="1"/>
</dbReference>
<dbReference type="InterPro" id="IPR050625">
    <property type="entry name" value="ParA/MinD_ATPase"/>
</dbReference>
<dbReference type="EMBL" id="JOKG01000002">
    <property type="protein sequence ID" value="KEQ14256.1"/>
    <property type="molecule type" value="Genomic_DNA"/>
</dbReference>
<proteinExistence type="predicted"/>
<dbReference type="GO" id="GO:0005524">
    <property type="term" value="F:ATP binding"/>
    <property type="evidence" value="ECO:0007669"/>
    <property type="project" value="UniProtKB-KW"/>
</dbReference>
<dbReference type="eggNOG" id="COG0455">
    <property type="taxonomic scope" value="Bacteria"/>
</dbReference>
<dbReference type="Gene3D" id="3.40.50.2300">
    <property type="match status" value="1"/>
</dbReference>
<keyword evidence="5" id="KW-1185">Reference proteome</keyword>
<sequence>MLELTKELSRDRAETRSGGDLVKDDVSLILYQTKACFNLLKEAMLCEGLAAPSGQSCPIEQVSGVMAKAEEPLLFIEVEDCPFEVALSLKQQVSHNTRVILIGREDRISTYRALEEMGFYYLLWPAEKSEVISFLQALMDDVHRSKGPHFARTAMRIAVVSLKGGTGCTLVAAEMAYGLGRMTRQPVIIADHGYCQSNMAIMLGKKDLARRPISEEGFRHHTLTNILDPVGVQSQLVRVESGISYLGFESREVDSAQMREYTHNMIATQLRDTNFIIEDYSASVNFYPDPQWLCPSVDCVLLVVQPSLSGLHETREFLRQFRAEMANCDDPARLLVVVNHCVPPDTIDKAMVEQFLDYPVSMELPFQKHCETWLTSGKRFMDGKNSLAQPFQQLVRIVLGQPVEKPQSLLQRLKGLMPSSRNEKTSKRSVPTLSELNDNPMPVEHKTDPETMEPPLKTETSAFKSDSNKASNPVHLASVHSAFGGLSGHQAKEGEQNV</sequence>
<evidence type="ECO:0000313" key="5">
    <source>
        <dbReference type="Proteomes" id="UP000028006"/>
    </source>
</evidence>
<reference evidence="4 5" key="1">
    <citation type="submission" date="2014-06" db="EMBL/GenBank/DDBJ databases">
        <title>Whole Genome Sequences of Three Symbiotic Endozoicomonas Bacteria.</title>
        <authorList>
            <person name="Neave M.J."/>
            <person name="Apprill A."/>
            <person name="Voolstra C.R."/>
        </authorList>
    </citation>
    <scope>NUCLEOTIDE SEQUENCE [LARGE SCALE GENOMIC DNA]</scope>
    <source>
        <strain evidence="4 5">LMG 24815</strain>
    </source>
</reference>
<evidence type="ECO:0000256" key="3">
    <source>
        <dbReference type="SAM" id="MobiDB-lite"/>
    </source>
</evidence>
<feature type="region of interest" description="Disordered" evidence="3">
    <location>
        <begin position="415"/>
        <end position="476"/>
    </location>
</feature>
<evidence type="ECO:0008006" key="6">
    <source>
        <dbReference type="Google" id="ProtNLM"/>
    </source>
</evidence>
<dbReference type="AlphaFoldDB" id="A0A081N733"/>
<dbReference type="GO" id="GO:0051782">
    <property type="term" value="P:negative regulation of cell division"/>
    <property type="evidence" value="ECO:0007669"/>
    <property type="project" value="TreeGrafter"/>
</dbReference>
<protein>
    <recommendedName>
        <fullName evidence="6">AAA domain-containing protein</fullName>
    </recommendedName>
</protein>
<name>A0A081N733_9GAMM</name>
<dbReference type="PANTHER" id="PTHR43384:SF6">
    <property type="entry name" value="SEPTUM SITE-DETERMINING PROTEIN MIND HOMOLOG, CHLOROPLASTIC"/>
    <property type="match status" value="1"/>
</dbReference>
<dbReference type="GO" id="GO:0009898">
    <property type="term" value="C:cytoplasmic side of plasma membrane"/>
    <property type="evidence" value="ECO:0007669"/>
    <property type="project" value="TreeGrafter"/>
</dbReference>
<feature type="compositionally biased region" description="Polar residues" evidence="3">
    <location>
        <begin position="428"/>
        <end position="437"/>
    </location>
</feature>
<comment type="caution">
    <text evidence="4">The sequence shown here is derived from an EMBL/GenBank/DDBJ whole genome shotgun (WGS) entry which is preliminary data.</text>
</comment>
<dbReference type="RefSeq" id="WP_034874059.1">
    <property type="nucleotide sequence ID" value="NZ_JOKG01000002.1"/>
</dbReference>
<dbReference type="GO" id="GO:0005829">
    <property type="term" value="C:cytosol"/>
    <property type="evidence" value="ECO:0007669"/>
    <property type="project" value="TreeGrafter"/>
</dbReference>
<organism evidence="4 5">
    <name type="scientific">Endozoicomonas montiporae</name>
    <dbReference type="NCBI Taxonomy" id="1027273"/>
    <lineage>
        <taxon>Bacteria</taxon>
        <taxon>Pseudomonadati</taxon>
        <taxon>Pseudomonadota</taxon>
        <taxon>Gammaproteobacteria</taxon>
        <taxon>Oceanospirillales</taxon>
        <taxon>Endozoicomonadaceae</taxon>
        <taxon>Endozoicomonas</taxon>
    </lineage>
</organism>
<keyword evidence="1" id="KW-0547">Nucleotide-binding</keyword>
<gene>
    <name evidence="4" type="ORF">GZ77_07520</name>
</gene>
<accession>A0A081N733</accession>
<dbReference type="InterPro" id="IPR027417">
    <property type="entry name" value="P-loop_NTPase"/>
</dbReference>